<evidence type="ECO:0000256" key="1">
    <source>
        <dbReference type="SAM" id="MobiDB-lite"/>
    </source>
</evidence>
<feature type="region of interest" description="Disordered" evidence="1">
    <location>
        <begin position="1"/>
        <end position="67"/>
    </location>
</feature>
<feature type="compositionally biased region" description="Basic residues" evidence="1">
    <location>
        <begin position="1"/>
        <end position="28"/>
    </location>
</feature>
<organism evidence="2 3">
    <name type="scientific">Mugilogobius chulae</name>
    <name type="common">yellowstripe goby</name>
    <dbReference type="NCBI Taxonomy" id="88201"/>
    <lineage>
        <taxon>Eukaryota</taxon>
        <taxon>Metazoa</taxon>
        <taxon>Chordata</taxon>
        <taxon>Craniata</taxon>
        <taxon>Vertebrata</taxon>
        <taxon>Euteleostomi</taxon>
        <taxon>Actinopterygii</taxon>
        <taxon>Neopterygii</taxon>
        <taxon>Teleostei</taxon>
        <taxon>Neoteleostei</taxon>
        <taxon>Acanthomorphata</taxon>
        <taxon>Gobiaria</taxon>
        <taxon>Gobiiformes</taxon>
        <taxon>Gobioidei</taxon>
        <taxon>Gobiidae</taxon>
        <taxon>Gobionellinae</taxon>
        <taxon>Mugilogobius</taxon>
    </lineage>
</organism>
<dbReference type="AlphaFoldDB" id="A0AAW0N514"/>
<comment type="caution">
    <text evidence="2">The sequence shown here is derived from an EMBL/GenBank/DDBJ whole genome shotgun (WGS) entry which is preliminary data.</text>
</comment>
<proteinExistence type="predicted"/>
<dbReference type="EMBL" id="JBBPFD010000018">
    <property type="protein sequence ID" value="KAK7889239.1"/>
    <property type="molecule type" value="Genomic_DNA"/>
</dbReference>
<name>A0AAW0N514_9GOBI</name>
<dbReference type="Proteomes" id="UP001460270">
    <property type="component" value="Unassembled WGS sequence"/>
</dbReference>
<sequence length="67" mass="7636">MKSRRAHRYRRHHHKGRRERRKHKKHGHREGGHHGASTSTAMPTSEPNITPVVLTPPPDAGCLPSHL</sequence>
<reference evidence="3" key="1">
    <citation type="submission" date="2024-04" db="EMBL/GenBank/DDBJ databases">
        <title>Salinicola lusitanus LLJ914,a marine bacterium isolated from the Okinawa Trough.</title>
        <authorList>
            <person name="Li J."/>
        </authorList>
    </citation>
    <scope>NUCLEOTIDE SEQUENCE [LARGE SCALE GENOMIC DNA]</scope>
</reference>
<keyword evidence="3" id="KW-1185">Reference proteome</keyword>
<gene>
    <name evidence="2" type="ORF">WMY93_024799</name>
</gene>
<evidence type="ECO:0000313" key="2">
    <source>
        <dbReference type="EMBL" id="KAK7889239.1"/>
    </source>
</evidence>
<protein>
    <submittedName>
        <fullName evidence="2">Uncharacterized protein</fullName>
    </submittedName>
</protein>
<feature type="compositionally biased region" description="Polar residues" evidence="1">
    <location>
        <begin position="37"/>
        <end position="48"/>
    </location>
</feature>
<evidence type="ECO:0000313" key="3">
    <source>
        <dbReference type="Proteomes" id="UP001460270"/>
    </source>
</evidence>
<accession>A0AAW0N514</accession>